<accession>A0ABQ3WK60</accession>
<comment type="caution">
    <text evidence="1">The sequence shown here is derived from an EMBL/GenBank/DDBJ whole genome shotgun (WGS) entry which is preliminary data.</text>
</comment>
<gene>
    <name evidence="1" type="ORF">Aca07nite_39070</name>
</gene>
<protein>
    <submittedName>
        <fullName evidence="1">Uncharacterized protein</fullName>
    </submittedName>
</protein>
<organism evidence="1">
    <name type="scientific">Actinoplanes campanulatus</name>
    <dbReference type="NCBI Taxonomy" id="113559"/>
    <lineage>
        <taxon>Bacteria</taxon>
        <taxon>Bacillati</taxon>
        <taxon>Actinomycetota</taxon>
        <taxon>Actinomycetes</taxon>
        <taxon>Micromonosporales</taxon>
        <taxon>Micromonosporaceae</taxon>
        <taxon>Actinoplanes</taxon>
    </lineage>
</organism>
<evidence type="ECO:0000313" key="1">
    <source>
        <dbReference type="EMBL" id="GID46632.1"/>
    </source>
</evidence>
<sequence length="42" mass="4962">MTARLIVRRIRRNDPVQATGKQELLPTYRYHTVFTDSPFTLV</sequence>
<dbReference type="EMBL" id="BOMF01000076">
    <property type="protein sequence ID" value="GID46632.1"/>
    <property type="molecule type" value="Genomic_DNA"/>
</dbReference>
<name>A0ABQ3WK60_9ACTN</name>
<reference evidence="1" key="1">
    <citation type="submission" date="2021-01" db="EMBL/GenBank/DDBJ databases">
        <title>Whole genome shotgun sequence of Actinoplanes capillaceus NBRC 16408.</title>
        <authorList>
            <person name="Komaki H."/>
            <person name="Tamura T."/>
        </authorList>
    </citation>
    <scope>NUCLEOTIDE SEQUENCE [LARGE SCALE GENOMIC DNA]</scope>
    <source>
        <strain evidence="1">NBRC 16408</strain>
    </source>
</reference>
<proteinExistence type="predicted"/>